<feature type="binding site" evidence="12">
    <location>
        <position position="281"/>
    </location>
    <ligand>
        <name>K(+)</name>
        <dbReference type="ChEBI" id="CHEBI:29103"/>
    </ligand>
</feature>
<keyword evidence="6 12" id="KW-0547">Nucleotide-binding</keyword>
<evidence type="ECO:0000256" key="12">
    <source>
        <dbReference type="HAMAP-Rule" id="MF_01987"/>
    </source>
</evidence>
<comment type="cofactor">
    <cofactor evidence="12">
        <name>Mg(2+)</name>
        <dbReference type="ChEBI" id="CHEBI:18420"/>
    </cofactor>
    <text evidence="12">Requires a divalent cation, most likely magnesium in vivo, as an electrophilic catalyst to aid phosphoryl group transfer. It is the chelate of the metal and the nucleotide that is the actual substrate.</text>
</comment>
<feature type="binding site" evidence="12">
    <location>
        <position position="244"/>
    </location>
    <ligand>
        <name>K(+)</name>
        <dbReference type="ChEBI" id="CHEBI:29103"/>
    </ligand>
</feature>
<keyword evidence="15" id="KW-1185">Reference proteome</keyword>
<feature type="domain" description="Carbohydrate kinase PfkB" evidence="13">
    <location>
        <begin position="3"/>
        <end position="291"/>
    </location>
</feature>
<comment type="function">
    <text evidence="12">Catalyzes the phosphorylation of ribose at O-5 in a reaction requiring ATP and magnesium. The resulting D-ribose-5-phosphate can then be used either for sythesis of nucleotides, histidine, and tryptophan, or as a component of the pentose phosphate pathway.</text>
</comment>
<evidence type="ECO:0000256" key="10">
    <source>
        <dbReference type="ARBA" id="ARBA00022958"/>
    </source>
</evidence>
<feature type="binding site" evidence="12">
    <location>
        <position position="287"/>
    </location>
    <ligand>
        <name>K(+)</name>
        <dbReference type="ChEBI" id="CHEBI:29103"/>
    </ligand>
</feature>
<dbReference type="PANTHER" id="PTHR10584:SF166">
    <property type="entry name" value="RIBOKINASE"/>
    <property type="match status" value="1"/>
</dbReference>
<feature type="binding site" evidence="12">
    <location>
        <position position="135"/>
    </location>
    <ligand>
        <name>substrate</name>
    </ligand>
</feature>
<evidence type="ECO:0000256" key="11">
    <source>
        <dbReference type="ARBA" id="ARBA00023277"/>
    </source>
</evidence>
<dbReference type="UniPathway" id="UPA00916">
    <property type="reaction ID" value="UER00889"/>
</dbReference>
<dbReference type="GO" id="GO:0005829">
    <property type="term" value="C:cytosol"/>
    <property type="evidence" value="ECO:0007669"/>
    <property type="project" value="TreeGrafter"/>
</dbReference>
<evidence type="ECO:0000256" key="4">
    <source>
        <dbReference type="ARBA" id="ARBA00022679"/>
    </source>
</evidence>
<evidence type="ECO:0000256" key="8">
    <source>
        <dbReference type="ARBA" id="ARBA00022840"/>
    </source>
</evidence>
<evidence type="ECO:0000256" key="2">
    <source>
        <dbReference type="ARBA" id="ARBA00012035"/>
    </source>
</evidence>
<keyword evidence="9 12" id="KW-0460">Magnesium</keyword>
<keyword evidence="7 12" id="KW-0418">Kinase</keyword>
<name>A0A7Y0G8Y3_9SPHN</name>
<evidence type="ECO:0000256" key="5">
    <source>
        <dbReference type="ARBA" id="ARBA00022723"/>
    </source>
</evidence>
<dbReference type="SUPFAM" id="SSF53613">
    <property type="entry name" value="Ribokinase-like"/>
    <property type="match status" value="1"/>
</dbReference>
<keyword evidence="11 12" id="KW-0119">Carbohydrate metabolism</keyword>
<protein>
    <recommendedName>
        <fullName evidence="3 12">Ribokinase</fullName>
        <shortName evidence="12">RK</shortName>
        <ecNumber evidence="2 12">2.7.1.15</ecNumber>
    </recommendedName>
</protein>
<accession>A0A7Y0G8Y3</accession>
<feature type="binding site" evidence="12">
    <location>
        <position position="248"/>
    </location>
    <ligand>
        <name>substrate</name>
    </ligand>
</feature>
<evidence type="ECO:0000259" key="13">
    <source>
        <dbReference type="Pfam" id="PF00294"/>
    </source>
</evidence>
<comment type="activity regulation">
    <text evidence="12">Activated by a monovalent cation that binds near, but not in, the active site. The most likely occupant of the site in vivo is potassium. Ion binding induces a conformational change that may alter substrate affinity.</text>
</comment>
<feature type="binding site" evidence="12">
    <location>
        <position position="278"/>
    </location>
    <ligand>
        <name>K(+)</name>
        <dbReference type="ChEBI" id="CHEBI:29103"/>
    </ligand>
</feature>
<comment type="caution">
    <text evidence="14">The sequence shown here is derived from an EMBL/GenBank/DDBJ whole genome shotgun (WGS) entry which is preliminary data.</text>
</comment>
<dbReference type="InterPro" id="IPR002173">
    <property type="entry name" value="Carboh/pur_kinase_PfkB_CS"/>
</dbReference>
<keyword evidence="12" id="KW-0963">Cytoplasm</keyword>
<comment type="similarity">
    <text evidence="12">Belongs to the carbohydrate kinase PfkB family. Ribokinase subfamily.</text>
</comment>
<dbReference type="InterPro" id="IPR002139">
    <property type="entry name" value="Ribo/fructo_kinase"/>
</dbReference>
<organism evidence="14 15">
    <name type="scientific">Novosphingobium olei</name>
    <dbReference type="NCBI Taxonomy" id="2728851"/>
    <lineage>
        <taxon>Bacteria</taxon>
        <taxon>Pseudomonadati</taxon>
        <taxon>Pseudomonadota</taxon>
        <taxon>Alphaproteobacteria</taxon>
        <taxon>Sphingomonadales</taxon>
        <taxon>Sphingomonadaceae</taxon>
        <taxon>Novosphingobium</taxon>
    </lineage>
</organism>
<sequence>MTVVVFGSINRDLVMRVRRLPLAGETVAAYGLELLPGGKGANQATASALHGAPTLLIGAVGDDAHGAAMLAGLTAAGVDSSAIVQVAGPTGLAHVFVSDEGENQIVIVTGANGEARAPLAFPSCADHAVAVAQAEVPASEVARFLALARDAGACTLFNPAPANAEGAALIALADMVVLNETELAFFTGGNVSEGDDAVEAAARRLMARDRQWVVVTLGGEGVLACGPGETLRIAAPKVAVVDTTGAGDTFCGVLAARLSEGAGMAQALQLACIAASLSVQRVGAAASMPTRAEVEAALVRS</sequence>
<comment type="pathway">
    <text evidence="12">Carbohydrate metabolism; D-ribose degradation; D-ribose 5-phosphate from beta-D-ribopyranose: step 2/2.</text>
</comment>
<evidence type="ECO:0000313" key="15">
    <source>
        <dbReference type="Proteomes" id="UP000583556"/>
    </source>
</evidence>
<feature type="binding site" evidence="12">
    <location>
        <begin position="247"/>
        <end position="248"/>
    </location>
    <ligand>
        <name>ATP</name>
        <dbReference type="ChEBI" id="CHEBI:30616"/>
    </ligand>
</feature>
<comment type="subunit">
    <text evidence="12">Homodimer.</text>
</comment>
<reference evidence="14 15" key="1">
    <citation type="submission" date="2020-04" db="EMBL/GenBank/DDBJ databases">
        <title>Novosphingobium sp. TW-4 isolated from soil.</title>
        <authorList>
            <person name="Dahal R.H."/>
            <person name="Chaudhary D.K."/>
        </authorList>
    </citation>
    <scope>NUCLEOTIDE SEQUENCE [LARGE SCALE GENOMIC DNA]</scope>
    <source>
        <strain evidence="14 15">TW-4</strain>
    </source>
</reference>
<evidence type="ECO:0000256" key="6">
    <source>
        <dbReference type="ARBA" id="ARBA00022741"/>
    </source>
</evidence>
<evidence type="ECO:0000256" key="7">
    <source>
        <dbReference type="ARBA" id="ARBA00022777"/>
    </source>
</evidence>
<dbReference type="GO" id="GO:0019303">
    <property type="term" value="P:D-ribose catabolic process"/>
    <property type="evidence" value="ECO:0007669"/>
    <property type="project" value="UniProtKB-UniRule"/>
</dbReference>
<comment type="similarity">
    <text evidence="1">Belongs to the carbohydrate kinase pfkB family.</text>
</comment>
<dbReference type="HAMAP" id="MF_01987">
    <property type="entry name" value="Ribokinase"/>
    <property type="match status" value="1"/>
</dbReference>
<evidence type="ECO:0000313" key="14">
    <source>
        <dbReference type="EMBL" id="NML93410.1"/>
    </source>
</evidence>
<dbReference type="PRINTS" id="PR00990">
    <property type="entry name" value="RIBOKINASE"/>
</dbReference>
<feature type="binding site" evidence="12">
    <location>
        <begin position="216"/>
        <end position="221"/>
    </location>
    <ligand>
        <name>ATP</name>
        <dbReference type="ChEBI" id="CHEBI:30616"/>
    </ligand>
</feature>
<feature type="binding site" evidence="12">
    <location>
        <begin position="38"/>
        <end position="42"/>
    </location>
    <ligand>
        <name>substrate</name>
    </ligand>
</feature>
<comment type="subcellular location">
    <subcellularLocation>
        <location evidence="12">Cytoplasm</location>
    </subcellularLocation>
</comment>
<keyword evidence="10 12" id="KW-0630">Potassium</keyword>
<comment type="catalytic activity">
    <reaction evidence="12">
        <text>D-ribose + ATP = D-ribose 5-phosphate + ADP + H(+)</text>
        <dbReference type="Rhea" id="RHEA:13697"/>
        <dbReference type="ChEBI" id="CHEBI:15378"/>
        <dbReference type="ChEBI" id="CHEBI:30616"/>
        <dbReference type="ChEBI" id="CHEBI:47013"/>
        <dbReference type="ChEBI" id="CHEBI:78346"/>
        <dbReference type="ChEBI" id="CHEBI:456216"/>
        <dbReference type="EC" id="2.7.1.15"/>
    </reaction>
</comment>
<dbReference type="AlphaFoldDB" id="A0A7Y0G8Y3"/>
<feature type="active site" description="Proton acceptor" evidence="12">
    <location>
        <position position="248"/>
    </location>
</feature>
<evidence type="ECO:0000256" key="9">
    <source>
        <dbReference type="ARBA" id="ARBA00022842"/>
    </source>
</evidence>
<dbReference type="EMBL" id="JABBGM010000002">
    <property type="protein sequence ID" value="NML93410.1"/>
    <property type="molecule type" value="Genomic_DNA"/>
</dbReference>
<dbReference type="Gene3D" id="3.40.1190.20">
    <property type="match status" value="1"/>
</dbReference>
<dbReference type="GO" id="GO:0004747">
    <property type="term" value="F:ribokinase activity"/>
    <property type="evidence" value="ECO:0007669"/>
    <property type="project" value="UniProtKB-UniRule"/>
</dbReference>
<dbReference type="InterPro" id="IPR011877">
    <property type="entry name" value="Ribokinase"/>
</dbReference>
<dbReference type="CDD" id="cd01174">
    <property type="entry name" value="ribokinase"/>
    <property type="match status" value="1"/>
</dbReference>
<gene>
    <name evidence="12" type="primary">rbsK</name>
    <name evidence="14" type="ORF">HHL27_06965</name>
</gene>
<dbReference type="EC" id="2.7.1.15" evidence="2 12"/>
<evidence type="ECO:0000256" key="3">
    <source>
        <dbReference type="ARBA" id="ARBA00016943"/>
    </source>
</evidence>
<comment type="caution">
    <text evidence="12">Lacks conserved residue(s) required for the propagation of feature annotation.</text>
</comment>
<proteinExistence type="inferred from homology"/>
<dbReference type="Pfam" id="PF00294">
    <property type="entry name" value="PfkB"/>
    <property type="match status" value="1"/>
</dbReference>
<feature type="binding site" evidence="12">
    <location>
        <begin position="10"/>
        <end position="12"/>
    </location>
    <ligand>
        <name>substrate</name>
    </ligand>
</feature>
<feature type="binding site" evidence="12">
    <location>
        <position position="242"/>
    </location>
    <ligand>
        <name>K(+)</name>
        <dbReference type="ChEBI" id="CHEBI:29103"/>
    </ligand>
</feature>
<keyword evidence="5 12" id="KW-0479">Metal-binding</keyword>
<dbReference type="GO" id="GO:0046872">
    <property type="term" value="F:metal ion binding"/>
    <property type="evidence" value="ECO:0007669"/>
    <property type="project" value="UniProtKB-KW"/>
</dbReference>
<evidence type="ECO:0000256" key="1">
    <source>
        <dbReference type="ARBA" id="ARBA00005380"/>
    </source>
</evidence>
<dbReference type="PROSITE" id="PS00583">
    <property type="entry name" value="PFKB_KINASES_1"/>
    <property type="match status" value="1"/>
</dbReference>
<keyword evidence="4 12" id="KW-0808">Transferase</keyword>
<dbReference type="InterPro" id="IPR029056">
    <property type="entry name" value="Ribokinase-like"/>
</dbReference>
<dbReference type="PANTHER" id="PTHR10584">
    <property type="entry name" value="SUGAR KINASE"/>
    <property type="match status" value="1"/>
</dbReference>
<dbReference type="Proteomes" id="UP000583556">
    <property type="component" value="Unassembled WGS sequence"/>
</dbReference>
<keyword evidence="8 12" id="KW-0067">ATP-binding</keyword>
<dbReference type="InterPro" id="IPR011611">
    <property type="entry name" value="PfkB_dom"/>
</dbReference>
<feature type="binding site" evidence="12">
    <location>
        <position position="179"/>
    </location>
    <ligand>
        <name>ATP</name>
        <dbReference type="ChEBI" id="CHEBI:30616"/>
    </ligand>
</feature>
<dbReference type="GO" id="GO:0005524">
    <property type="term" value="F:ATP binding"/>
    <property type="evidence" value="ECO:0007669"/>
    <property type="project" value="UniProtKB-UniRule"/>
</dbReference>
<feature type="binding site" evidence="12">
    <location>
        <position position="283"/>
    </location>
    <ligand>
        <name>K(+)</name>
        <dbReference type="ChEBI" id="CHEBI:29103"/>
    </ligand>
</feature>
<dbReference type="RefSeq" id="WP_169492639.1">
    <property type="nucleotide sequence ID" value="NZ_JABBGM010000002.1"/>
</dbReference>